<dbReference type="Proteomes" id="UP001473302">
    <property type="component" value="Unassembled WGS sequence"/>
</dbReference>
<dbReference type="CDD" id="cd02440">
    <property type="entry name" value="AdoMet_MTases"/>
    <property type="match status" value="1"/>
</dbReference>
<dbReference type="PANTHER" id="PTHR32183:SF11">
    <property type="entry name" value="THIOL METHYLTRANSFERASE 2-RELATED"/>
    <property type="match status" value="1"/>
</dbReference>
<sequence length="203" mass="23031">MSQEQQPIDWDKRWQEGNTQWDAGKPSPALTALFENEQTRSLIPEHGQGLVPGCGSGYDVVFLANEKRHVTGMDLSKTCVDLLVKNHPNATANNYDFMCADFFNFDVPNGGYDLAYDYTFLCALPLNLRPNWASRYGEIMKKDGALITLMYPIDEHEGGPPFAVNEQLYRDLLSPNFDLLYIKDAEGHPSRIGKEKIAIWKRK</sequence>
<evidence type="ECO:0008006" key="8">
    <source>
        <dbReference type="Google" id="ProtNLM"/>
    </source>
</evidence>
<name>A0ABP9YME1_9FUNG</name>
<dbReference type="EMBL" id="BAABUK010000003">
    <property type="protein sequence ID" value="GAA5808025.1"/>
    <property type="molecule type" value="Genomic_DNA"/>
</dbReference>
<evidence type="ECO:0000256" key="5">
    <source>
        <dbReference type="SAM" id="MobiDB-lite"/>
    </source>
</evidence>
<comment type="caution">
    <text evidence="6">The sequence shown here is derived from an EMBL/GenBank/DDBJ whole genome shotgun (WGS) entry which is preliminary data.</text>
</comment>
<dbReference type="SUPFAM" id="SSF53335">
    <property type="entry name" value="S-adenosyl-L-methionine-dependent methyltransferases"/>
    <property type="match status" value="1"/>
</dbReference>
<feature type="region of interest" description="Disordered" evidence="5">
    <location>
        <begin position="1"/>
        <end position="21"/>
    </location>
</feature>
<evidence type="ECO:0000313" key="6">
    <source>
        <dbReference type="EMBL" id="GAA5808025.1"/>
    </source>
</evidence>
<gene>
    <name evidence="6" type="ORF">MFLAVUS_001407</name>
</gene>
<evidence type="ECO:0000256" key="4">
    <source>
        <dbReference type="ARBA" id="ARBA00022691"/>
    </source>
</evidence>
<dbReference type="Gene3D" id="3.40.50.150">
    <property type="entry name" value="Vaccinia Virus protein VP39"/>
    <property type="match status" value="1"/>
</dbReference>
<keyword evidence="4" id="KW-0949">S-adenosyl-L-methionine</keyword>
<dbReference type="InterPro" id="IPR029063">
    <property type="entry name" value="SAM-dependent_MTases_sf"/>
</dbReference>
<dbReference type="PROSITE" id="PS51585">
    <property type="entry name" value="SAM_MT_TPMT"/>
    <property type="match status" value="1"/>
</dbReference>
<dbReference type="PANTHER" id="PTHR32183">
    <property type="match status" value="1"/>
</dbReference>
<keyword evidence="2" id="KW-0489">Methyltransferase</keyword>
<evidence type="ECO:0000313" key="7">
    <source>
        <dbReference type="Proteomes" id="UP001473302"/>
    </source>
</evidence>
<protein>
    <recommendedName>
        <fullName evidence="8">Thiol methyltransferase 1</fullName>
    </recommendedName>
</protein>
<accession>A0ABP9YME1</accession>
<dbReference type="InterPro" id="IPR008854">
    <property type="entry name" value="TPMT"/>
</dbReference>
<keyword evidence="3" id="KW-0808">Transferase</keyword>
<evidence type="ECO:0000256" key="3">
    <source>
        <dbReference type="ARBA" id="ARBA00022679"/>
    </source>
</evidence>
<reference evidence="6 7" key="1">
    <citation type="submission" date="2024-04" db="EMBL/GenBank/DDBJ databases">
        <title>genome sequences of Mucor flavus KT1a and Helicostylum pulchrum KT1b strains isolated from the surface of a dry-aged beef.</title>
        <authorList>
            <person name="Toyotome T."/>
            <person name="Hosono M."/>
            <person name="Torimaru M."/>
            <person name="Fukuda K."/>
            <person name="Mikami N."/>
        </authorList>
    </citation>
    <scope>NUCLEOTIDE SEQUENCE [LARGE SCALE GENOMIC DNA]</scope>
    <source>
        <strain evidence="6 7">KT1a</strain>
    </source>
</reference>
<proteinExistence type="predicted"/>
<organism evidence="6 7">
    <name type="scientific">Mucor flavus</name>
    <dbReference type="NCBI Taxonomy" id="439312"/>
    <lineage>
        <taxon>Eukaryota</taxon>
        <taxon>Fungi</taxon>
        <taxon>Fungi incertae sedis</taxon>
        <taxon>Mucoromycota</taxon>
        <taxon>Mucoromycotina</taxon>
        <taxon>Mucoromycetes</taxon>
        <taxon>Mucorales</taxon>
        <taxon>Mucorineae</taxon>
        <taxon>Mucoraceae</taxon>
        <taxon>Mucor</taxon>
    </lineage>
</organism>
<evidence type="ECO:0000256" key="2">
    <source>
        <dbReference type="ARBA" id="ARBA00022603"/>
    </source>
</evidence>
<keyword evidence="7" id="KW-1185">Reference proteome</keyword>
<evidence type="ECO:0000256" key="1">
    <source>
        <dbReference type="ARBA" id="ARBA00022553"/>
    </source>
</evidence>
<dbReference type="Pfam" id="PF05724">
    <property type="entry name" value="TPMT"/>
    <property type="match status" value="1"/>
</dbReference>
<keyword evidence="1" id="KW-0597">Phosphoprotein</keyword>